<dbReference type="Pfam" id="PF13635">
    <property type="entry name" value="DUF4143"/>
    <property type="match status" value="1"/>
</dbReference>
<comment type="caution">
    <text evidence="3">The sequence shown here is derived from an EMBL/GenBank/DDBJ whole genome shotgun (WGS) entry which is preliminary data.</text>
</comment>
<dbReference type="InterPro" id="IPR027417">
    <property type="entry name" value="P-loop_NTPase"/>
</dbReference>
<dbReference type="STRING" id="1802312.A3C06_02535"/>
<evidence type="ECO:0000259" key="1">
    <source>
        <dbReference type="Pfam" id="PF13173"/>
    </source>
</evidence>
<dbReference type="SUPFAM" id="SSF52540">
    <property type="entry name" value="P-loop containing nucleoside triphosphate hydrolases"/>
    <property type="match status" value="1"/>
</dbReference>
<dbReference type="PANTHER" id="PTHR43566:SF1">
    <property type="entry name" value="AAA+ ATPASE DOMAIN-CONTAINING PROTEIN"/>
    <property type="match status" value="1"/>
</dbReference>
<dbReference type="Pfam" id="PF13173">
    <property type="entry name" value="AAA_14"/>
    <property type="match status" value="1"/>
</dbReference>
<gene>
    <name evidence="3" type="ORF">A3C06_02535</name>
</gene>
<name>A0A1G2MPV4_9BACT</name>
<proteinExistence type="predicted"/>
<dbReference type="PANTHER" id="PTHR43566">
    <property type="entry name" value="CONSERVED PROTEIN"/>
    <property type="match status" value="1"/>
</dbReference>
<evidence type="ECO:0000259" key="2">
    <source>
        <dbReference type="Pfam" id="PF13635"/>
    </source>
</evidence>
<evidence type="ECO:0000313" key="4">
    <source>
        <dbReference type="Proteomes" id="UP000177565"/>
    </source>
</evidence>
<sequence length="377" mass="43427">MHIHREAEAHIQRFLQRGKVCIVYGPRRAGKTTLLSTLFPERPDTLTLSCEEERVRRQLVPDRLVLSELVGQRTTIVLDEAQHLAEAGLVLKVLIDAFPHLTIIASGSSSFDLANKVQEPLTGRYLSYTLFPLTLRELAVHVPSTDHEYILEHALLYGTYPELFTLKGKEEKIRALTTLTDAYLYRDILSFQLVKSSRKLRELLELLALQIGNEVSYSDLGAQLGMDTKTVERYIDLLEKSFVLFRLHGFSRNQRTAIRRKVKIYFVDLGVRNTIVNTFTDLHLRSDKGALLENLFISDYWKQNINAAQRENLFFWRTYDQKELDLLAEKDGAFQVFEVKWQAGKPARHFLSFLHHAPKSTLTMVNVGNIMRIGSRR</sequence>
<dbReference type="EMBL" id="MHRQ01000030">
    <property type="protein sequence ID" value="OHA25930.1"/>
    <property type="molecule type" value="Genomic_DNA"/>
</dbReference>
<evidence type="ECO:0008006" key="5">
    <source>
        <dbReference type="Google" id="ProtNLM"/>
    </source>
</evidence>
<reference evidence="3 4" key="1">
    <citation type="journal article" date="2016" name="Nat. Commun.">
        <title>Thousands of microbial genomes shed light on interconnected biogeochemical processes in an aquifer system.</title>
        <authorList>
            <person name="Anantharaman K."/>
            <person name="Brown C.T."/>
            <person name="Hug L.A."/>
            <person name="Sharon I."/>
            <person name="Castelle C.J."/>
            <person name="Probst A.J."/>
            <person name="Thomas B.C."/>
            <person name="Singh A."/>
            <person name="Wilkins M.J."/>
            <person name="Karaoz U."/>
            <person name="Brodie E.L."/>
            <person name="Williams K.H."/>
            <person name="Hubbard S.S."/>
            <person name="Banfield J.F."/>
        </authorList>
    </citation>
    <scope>NUCLEOTIDE SEQUENCE [LARGE SCALE GENOMIC DNA]</scope>
</reference>
<organism evidence="3 4">
    <name type="scientific">Candidatus Taylorbacteria bacterium RIFCSPHIGHO2_02_FULL_46_13</name>
    <dbReference type="NCBI Taxonomy" id="1802312"/>
    <lineage>
        <taxon>Bacteria</taxon>
        <taxon>Candidatus Tayloriibacteriota</taxon>
    </lineage>
</organism>
<protein>
    <recommendedName>
        <fullName evidence="5">AAA+ ATPase domain-containing protein</fullName>
    </recommendedName>
</protein>
<dbReference type="InterPro" id="IPR025420">
    <property type="entry name" value="DUF4143"/>
</dbReference>
<feature type="domain" description="AAA" evidence="1">
    <location>
        <begin position="19"/>
        <end position="138"/>
    </location>
</feature>
<evidence type="ECO:0000313" key="3">
    <source>
        <dbReference type="EMBL" id="OHA25930.1"/>
    </source>
</evidence>
<dbReference type="AlphaFoldDB" id="A0A1G2MPV4"/>
<feature type="domain" description="DUF4143" evidence="2">
    <location>
        <begin position="186"/>
        <end position="341"/>
    </location>
</feature>
<dbReference type="Gene3D" id="3.40.50.300">
    <property type="entry name" value="P-loop containing nucleotide triphosphate hydrolases"/>
    <property type="match status" value="1"/>
</dbReference>
<dbReference type="InterPro" id="IPR041682">
    <property type="entry name" value="AAA_14"/>
</dbReference>
<dbReference type="Proteomes" id="UP000177565">
    <property type="component" value="Unassembled WGS sequence"/>
</dbReference>
<accession>A0A1G2MPV4</accession>